<name>Q232M0_TETTS</name>
<feature type="transmembrane region" description="Helical" evidence="1">
    <location>
        <begin position="834"/>
        <end position="855"/>
    </location>
</feature>
<dbReference type="AlphaFoldDB" id="Q232M0"/>
<keyword evidence="3" id="KW-1185">Reference proteome</keyword>
<feature type="transmembrane region" description="Helical" evidence="1">
    <location>
        <begin position="530"/>
        <end position="563"/>
    </location>
</feature>
<dbReference type="RefSeq" id="XP_001011637.2">
    <property type="nucleotide sequence ID" value="XM_001011637.2"/>
</dbReference>
<dbReference type="InParanoid" id="Q232M0"/>
<proteinExistence type="predicted"/>
<dbReference type="HOGENOM" id="CLU_002566_0_0_1"/>
<evidence type="ECO:0000313" key="3">
    <source>
        <dbReference type="Proteomes" id="UP000009168"/>
    </source>
</evidence>
<keyword evidence="1 2" id="KW-0812">Transmembrane</keyword>
<gene>
    <name evidence="2" type="ORF">TTHERM_00592780</name>
</gene>
<feature type="transmembrane region" description="Helical" evidence="1">
    <location>
        <begin position="665"/>
        <end position="684"/>
    </location>
</feature>
<dbReference type="Proteomes" id="UP000009168">
    <property type="component" value="Unassembled WGS sequence"/>
</dbReference>
<organism evidence="2 3">
    <name type="scientific">Tetrahymena thermophila (strain SB210)</name>
    <dbReference type="NCBI Taxonomy" id="312017"/>
    <lineage>
        <taxon>Eukaryota</taxon>
        <taxon>Sar</taxon>
        <taxon>Alveolata</taxon>
        <taxon>Ciliophora</taxon>
        <taxon>Intramacronucleata</taxon>
        <taxon>Oligohymenophorea</taxon>
        <taxon>Hymenostomatida</taxon>
        <taxon>Tetrahymenina</taxon>
        <taxon>Tetrahymenidae</taxon>
        <taxon>Tetrahymena</taxon>
    </lineage>
</organism>
<evidence type="ECO:0000256" key="1">
    <source>
        <dbReference type="SAM" id="Phobius"/>
    </source>
</evidence>
<dbReference type="EMBL" id="GG662781">
    <property type="protein sequence ID" value="EAR91392.2"/>
    <property type="molecule type" value="Genomic_DNA"/>
</dbReference>
<feature type="transmembrane region" description="Helical" evidence="1">
    <location>
        <begin position="732"/>
        <end position="754"/>
    </location>
</feature>
<sequence length="1064" mass="124825">MITSKILGGQDTQLDEQQNQDDSIFLEAANIIAGMYQEAIRSKNAKDCLDEIDFSYLTFIATINKNPYASYLKITNAKTNPKLILGIKDQQKLLNIMKNDVSQQIKFQNSLEKNKHQFKLYDLLQLEEEIATKHQTGYCVPFQLKIQSQILDQDFGLSIWANPIKEDSIYLALDSENPNIIQMANKFFYKKFLKENHKISKINSIKTETLIPIIHHLIKQAQNSKEQKFQTVFVKPNQIQQQKYHLSDPNFLNNLKYAEIFSATIQELCNINLQLNTDFEEDYRNSIKSIIQIQQDDDFSNQNVSQIQIQNHLSLYNEKKSSTNIQLSTPTNLESQLQLNNKELSLNNENIKLKQNSSSSNQILLLSNSQRYDQDLLRLSTSRSKTQLIIQQESFDTFQQSYNKQVTLQDQQVFQSSIIKEQLVKLNLQKVNSSKNIISNNFNQQSSKLVIDCFTPRSSNRKLIQTTISSQQVIENGIQTNDQKYQNKKWLEEQEENKQLQNIDIQQLSSSSKSSKSKEIFENMHKKKQMWYLTVINILGIASILVTIALTLQGFFIFLTSLISQRENFKYINWIYTTNIEISYSISERNVFLLNRYNLMSTPPSQNQTFVNYILNSLQPRIKLSKEQVQLLYNNTDSKIQVFNIIQNKYIDQYIYSSPNVSQQVNLSILYSILIQLSNLYYFASNNDPTGMMKKQNEMNFQAINQQVQIIFSEMNDSYENQLTQIQNQSLLQLYIITLIMLTFLISKIPSFIYSKKKEQQILKLFATFDREQLREILTQIKNQFELYTFDQKANFSKFDFKFSHNQMLQKHSVEEKKLNISQTSTLQYSIKKLLIGLTVTFCLVIIYPILNYVIVRQFIDNSRVIYNFNNAVCVTYFIVQNSLRARHSLAMAYLVPFEQARPIPYYQDILQQLTPQIKDLPNLIKNNLEKVSSTNLYNKQIFEDYLVNVFTQNACDTIQEYTQYQNGNFIYNECTTSGKGSLKSGLLNGLMFFFNVYMDYTTFAFSPDVATFQKFYNNYHKNIPAYKQFQLKLEVSKYLEYLLNFFQEQNILLYDYYERQYYL</sequence>
<keyword evidence="1" id="KW-0472">Membrane</keyword>
<dbReference type="KEGG" id="tet:TTHERM_00592780"/>
<keyword evidence="1" id="KW-1133">Transmembrane helix</keyword>
<reference evidence="3" key="1">
    <citation type="journal article" date="2006" name="PLoS Biol.">
        <title>Macronuclear genome sequence of the ciliate Tetrahymena thermophila, a model eukaryote.</title>
        <authorList>
            <person name="Eisen J.A."/>
            <person name="Coyne R.S."/>
            <person name="Wu M."/>
            <person name="Wu D."/>
            <person name="Thiagarajan M."/>
            <person name="Wortman J.R."/>
            <person name="Badger J.H."/>
            <person name="Ren Q."/>
            <person name="Amedeo P."/>
            <person name="Jones K.M."/>
            <person name="Tallon L.J."/>
            <person name="Delcher A.L."/>
            <person name="Salzberg S.L."/>
            <person name="Silva J.C."/>
            <person name="Haas B.J."/>
            <person name="Majoros W.H."/>
            <person name="Farzad M."/>
            <person name="Carlton J.M."/>
            <person name="Smith R.K. Jr."/>
            <person name="Garg J."/>
            <person name="Pearlman R.E."/>
            <person name="Karrer K.M."/>
            <person name="Sun L."/>
            <person name="Manning G."/>
            <person name="Elde N.C."/>
            <person name="Turkewitz A.P."/>
            <person name="Asai D.J."/>
            <person name="Wilkes D.E."/>
            <person name="Wang Y."/>
            <person name="Cai H."/>
            <person name="Collins K."/>
            <person name="Stewart B.A."/>
            <person name="Lee S.R."/>
            <person name="Wilamowska K."/>
            <person name="Weinberg Z."/>
            <person name="Ruzzo W.L."/>
            <person name="Wloga D."/>
            <person name="Gaertig J."/>
            <person name="Frankel J."/>
            <person name="Tsao C.-C."/>
            <person name="Gorovsky M.A."/>
            <person name="Keeling P.J."/>
            <person name="Waller R.F."/>
            <person name="Patron N.J."/>
            <person name="Cherry J.M."/>
            <person name="Stover N.A."/>
            <person name="Krieger C.J."/>
            <person name="del Toro C."/>
            <person name="Ryder H.F."/>
            <person name="Williamson S.C."/>
            <person name="Barbeau R.A."/>
            <person name="Hamilton E.P."/>
            <person name="Orias E."/>
        </authorList>
    </citation>
    <scope>NUCLEOTIDE SEQUENCE [LARGE SCALE GENOMIC DNA]</scope>
    <source>
        <strain evidence="3">SB210</strain>
    </source>
</reference>
<dbReference type="GeneID" id="7833475"/>
<protein>
    <submittedName>
        <fullName evidence="2">Transmembrane protein, putative</fullName>
    </submittedName>
</protein>
<evidence type="ECO:0000313" key="2">
    <source>
        <dbReference type="EMBL" id="EAR91392.2"/>
    </source>
</evidence>
<accession>Q232M0</accession>